<protein>
    <submittedName>
        <fullName evidence="5">DnaJ heat shock protein family (Hsp40) member C30</fullName>
    </submittedName>
</protein>
<dbReference type="SUPFAM" id="SSF46565">
    <property type="entry name" value="Chaperone J-domain"/>
    <property type="match status" value="1"/>
</dbReference>
<keyword evidence="3" id="KW-0472">Membrane</keyword>
<dbReference type="SMART" id="SM00271">
    <property type="entry name" value="DnaJ"/>
    <property type="match status" value="1"/>
</dbReference>
<name>A0A8C5GHP0_GOUWI</name>
<reference evidence="5" key="1">
    <citation type="submission" date="2020-06" db="EMBL/GenBank/DDBJ databases">
        <authorList>
            <consortium name="Wellcome Sanger Institute Data Sharing"/>
        </authorList>
    </citation>
    <scope>NUCLEOTIDE SEQUENCE [LARGE SCALE GENOMIC DNA]</scope>
</reference>
<dbReference type="Proteomes" id="UP000694680">
    <property type="component" value="Chromosome 22"/>
</dbReference>
<dbReference type="PRINTS" id="PR00625">
    <property type="entry name" value="JDOMAIN"/>
</dbReference>
<reference evidence="5" key="3">
    <citation type="submission" date="2025-09" db="UniProtKB">
        <authorList>
            <consortium name="Ensembl"/>
        </authorList>
    </citation>
    <scope>IDENTIFICATION</scope>
</reference>
<dbReference type="PROSITE" id="PS50076">
    <property type="entry name" value="DNAJ_2"/>
    <property type="match status" value="1"/>
</dbReference>
<dbReference type="Pfam" id="PF00226">
    <property type="entry name" value="DnaJ"/>
    <property type="match status" value="1"/>
</dbReference>
<evidence type="ECO:0000256" key="1">
    <source>
        <dbReference type="SAM" id="Coils"/>
    </source>
</evidence>
<keyword evidence="3" id="KW-1133">Transmembrane helix</keyword>
<reference evidence="5" key="2">
    <citation type="submission" date="2025-08" db="UniProtKB">
        <authorList>
            <consortium name="Ensembl"/>
        </authorList>
    </citation>
    <scope>IDENTIFICATION</scope>
</reference>
<evidence type="ECO:0000256" key="3">
    <source>
        <dbReference type="SAM" id="Phobius"/>
    </source>
</evidence>
<evidence type="ECO:0000313" key="5">
    <source>
        <dbReference type="Ensembl" id="ENSGWIP00000030494.1"/>
    </source>
</evidence>
<dbReference type="PANTHER" id="PTHR44873:SF1">
    <property type="entry name" value="DNAJ HOMOLOG SUBFAMILY C MEMBER 30, MITOCHONDRIAL"/>
    <property type="match status" value="1"/>
</dbReference>
<dbReference type="InterPro" id="IPR036869">
    <property type="entry name" value="J_dom_sf"/>
</dbReference>
<sequence>PIDHRWRCTHRVKVWRTLFSGNLCVQHFTWSLSAHSRAYSGNGPRAQPLYKSKSGYYEVLEVLPTATQSQIKTAYYKQSFTFHPDRNPGSEDATTRFSEISEAYTVLGNKGLRKKYDRGLLSLSDLTATPPRSSSSKDPTAGSTKQHRAQSVVGSHARGGVFDFDTFFKSHYGEQLQRQRDLKAQREEMEKRKEEELREKNMEKLMDVGVALLLVMACALVFTLK</sequence>
<organism evidence="5 6">
    <name type="scientific">Gouania willdenowi</name>
    <name type="common">Blunt-snouted clingfish</name>
    <name type="synonym">Lepadogaster willdenowi</name>
    <dbReference type="NCBI Taxonomy" id="441366"/>
    <lineage>
        <taxon>Eukaryota</taxon>
        <taxon>Metazoa</taxon>
        <taxon>Chordata</taxon>
        <taxon>Craniata</taxon>
        <taxon>Vertebrata</taxon>
        <taxon>Euteleostomi</taxon>
        <taxon>Actinopterygii</taxon>
        <taxon>Neopterygii</taxon>
        <taxon>Teleostei</taxon>
        <taxon>Neoteleostei</taxon>
        <taxon>Acanthomorphata</taxon>
        <taxon>Ovalentaria</taxon>
        <taxon>Blenniimorphae</taxon>
        <taxon>Blenniiformes</taxon>
        <taxon>Gobiesocoidei</taxon>
        <taxon>Gobiesocidae</taxon>
        <taxon>Gobiesocinae</taxon>
        <taxon>Gouania</taxon>
    </lineage>
</organism>
<dbReference type="PANTHER" id="PTHR44873">
    <property type="entry name" value="DNAJ HOMOLOG SUBFAMILY C MEMBER 30, MITOCHONDRIAL"/>
    <property type="match status" value="1"/>
</dbReference>
<feature type="compositionally biased region" description="Polar residues" evidence="2">
    <location>
        <begin position="124"/>
        <end position="144"/>
    </location>
</feature>
<dbReference type="Ensembl" id="ENSGWIT00000033240.1">
    <property type="protein sequence ID" value="ENSGWIP00000030494.1"/>
    <property type="gene ID" value="ENSGWIG00000015859.1"/>
</dbReference>
<feature type="domain" description="J" evidence="4">
    <location>
        <begin position="55"/>
        <end position="120"/>
    </location>
</feature>
<dbReference type="CDD" id="cd06257">
    <property type="entry name" value="DnaJ"/>
    <property type="match status" value="1"/>
</dbReference>
<dbReference type="AlphaFoldDB" id="A0A8C5GHP0"/>
<dbReference type="InterPro" id="IPR053025">
    <property type="entry name" value="Mito_ATP_Synthase-Asso"/>
</dbReference>
<evidence type="ECO:0000259" key="4">
    <source>
        <dbReference type="PROSITE" id="PS50076"/>
    </source>
</evidence>
<dbReference type="Gene3D" id="1.10.287.110">
    <property type="entry name" value="DnaJ domain"/>
    <property type="match status" value="1"/>
</dbReference>
<evidence type="ECO:0000313" key="6">
    <source>
        <dbReference type="Proteomes" id="UP000694680"/>
    </source>
</evidence>
<proteinExistence type="predicted"/>
<feature type="transmembrane region" description="Helical" evidence="3">
    <location>
        <begin position="205"/>
        <end position="224"/>
    </location>
</feature>
<feature type="coiled-coil region" evidence="1">
    <location>
        <begin position="172"/>
        <end position="206"/>
    </location>
</feature>
<keyword evidence="6" id="KW-1185">Reference proteome</keyword>
<evidence type="ECO:0000256" key="2">
    <source>
        <dbReference type="SAM" id="MobiDB-lite"/>
    </source>
</evidence>
<dbReference type="InterPro" id="IPR001623">
    <property type="entry name" value="DnaJ_domain"/>
</dbReference>
<keyword evidence="1" id="KW-0175">Coiled coil</keyword>
<keyword evidence="3" id="KW-0812">Transmembrane</keyword>
<feature type="region of interest" description="Disordered" evidence="2">
    <location>
        <begin position="123"/>
        <end position="153"/>
    </location>
</feature>
<accession>A0A8C5GHP0</accession>